<dbReference type="PANTHER" id="PTHR31414:SF16">
    <property type="entry name" value="TRANSMEMBRANE PROTEIN"/>
    <property type="match status" value="1"/>
</dbReference>
<keyword evidence="1" id="KW-1133">Transmembrane helix</keyword>
<organism evidence="3 4">
    <name type="scientific">Phoenix dactylifera</name>
    <name type="common">Date palm</name>
    <dbReference type="NCBI Taxonomy" id="42345"/>
    <lineage>
        <taxon>Eukaryota</taxon>
        <taxon>Viridiplantae</taxon>
        <taxon>Streptophyta</taxon>
        <taxon>Embryophyta</taxon>
        <taxon>Tracheophyta</taxon>
        <taxon>Spermatophyta</taxon>
        <taxon>Magnoliopsida</taxon>
        <taxon>Liliopsida</taxon>
        <taxon>Arecaceae</taxon>
        <taxon>Coryphoideae</taxon>
        <taxon>Phoeniceae</taxon>
        <taxon>Phoenix</taxon>
    </lineage>
</organism>
<keyword evidence="1" id="KW-0812">Transmembrane</keyword>
<feature type="transmembrane region" description="Helical" evidence="1">
    <location>
        <begin position="156"/>
        <end position="182"/>
    </location>
</feature>
<dbReference type="GO" id="GO:0016020">
    <property type="term" value="C:membrane"/>
    <property type="evidence" value="ECO:0007669"/>
    <property type="project" value="TreeGrafter"/>
</dbReference>
<dbReference type="RefSeq" id="XP_038984566.1">
    <property type="nucleotide sequence ID" value="XM_039128638.1"/>
</dbReference>
<dbReference type="OrthoDB" id="1937321at2759"/>
<feature type="transmembrane region" description="Helical" evidence="1">
    <location>
        <begin position="509"/>
        <end position="531"/>
    </location>
</feature>
<dbReference type="KEGG" id="pda:103722872"/>
<gene>
    <name evidence="4 5" type="primary">LOC103722872</name>
</gene>
<keyword evidence="3" id="KW-1185">Reference proteome</keyword>
<feature type="transmembrane region" description="Helical" evidence="1">
    <location>
        <begin position="272"/>
        <end position="293"/>
    </location>
</feature>
<sequence length="563" mass="61483">MDARGSAGAGGSGGRGIAFCLLVLVSLFAASEASLALAGGAEGARKISLDLKSLPAWAKDLLKLTPMAPEPIASAPSAKFPLLLAANRTRRPDILDNFRMYGGGWNITDKHYWVSVAFTGAAGFVLAALWFVSFGLVLGAHLCCRRGMGTKDGGSFLAQCICLALLMLFTCAALTGCILLSVGQNEFHEEVLDTLKFVVNQSDFTIQILRNVTDFLSSAKTINVAEVYLPSEIWNEIDKLNGALNGAASILSEKTNESSEKIRAVIHDLRSILIVVASLMLLLAILGFLLSVLGHKHAIYVFIMSGWLLVAVTFILYGFFVILNNAAADTCTAMDEWVRYPQAETALSNILPCVDEQTTKHTLYQSKEVVRLLVNIVNIAIFAIANSNAAFQDGFNFYNQSGQPMPSLCSPYDSQLNNRQCEPQEVPITDAPVVWQNYTCKVSFSGLCISSGRITPDIYFHLAEAVNVSYALYHYTPLLLSLQDCKFVRETFDTITTNYCPDLEQDLRMVSVGLALISIGVLLCLILWIFYANHPQREEVFAPLSKVKFAPNSNIPVRIEVSS</sequence>
<dbReference type="PANTHER" id="PTHR31414">
    <property type="entry name" value="TRANSMEMBRANE PROTEIN DDB_G0292058"/>
    <property type="match status" value="1"/>
</dbReference>
<evidence type="ECO:0000313" key="3">
    <source>
        <dbReference type="Proteomes" id="UP000228380"/>
    </source>
</evidence>
<evidence type="ECO:0000256" key="2">
    <source>
        <dbReference type="SAM" id="SignalP"/>
    </source>
</evidence>
<dbReference type="GeneID" id="103722872"/>
<protein>
    <submittedName>
        <fullName evidence="4 5">Uncharacterized protein LOC103722872</fullName>
    </submittedName>
</protein>
<proteinExistence type="predicted"/>
<accession>A0A8B7D2M1</accession>
<evidence type="ECO:0000313" key="4">
    <source>
        <dbReference type="RefSeq" id="XP_008811798.2"/>
    </source>
</evidence>
<evidence type="ECO:0000256" key="1">
    <source>
        <dbReference type="SAM" id="Phobius"/>
    </source>
</evidence>
<evidence type="ECO:0000313" key="5">
    <source>
        <dbReference type="RefSeq" id="XP_038984566.1"/>
    </source>
</evidence>
<feature type="transmembrane region" description="Helical" evidence="1">
    <location>
        <begin position="112"/>
        <end position="144"/>
    </location>
</feature>
<keyword evidence="2" id="KW-0732">Signal</keyword>
<name>A0A8B7D2M1_PHODC</name>
<dbReference type="AlphaFoldDB" id="A0A8B7D2M1"/>
<feature type="transmembrane region" description="Helical" evidence="1">
    <location>
        <begin position="300"/>
        <end position="323"/>
    </location>
</feature>
<dbReference type="RefSeq" id="XP_008811798.2">
    <property type="nucleotide sequence ID" value="XM_008813576.4"/>
</dbReference>
<dbReference type="Proteomes" id="UP000228380">
    <property type="component" value="Chromosome 8"/>
</dbReference>
<reference evidence="3" key="1">
    <citation type="journal article" date="2019" name="Nat. Commun.">
        <title>Genome-wide association mapping of date palm fruit traits.</title>
        <authorList>
            <person name="Hazzouri K.M."/>
            <person name="Gros-Balthazard M."/>
            <person name="Flowers J.M."/>
            <person name="Copetti D."/>
            <person name="Lemansour A."/>
            <person name="Lebrun M."/>
            <person name="Masmoudi K."/>
            <person name="Ferrand S."/>
            <person name="Dhar M.I."/>
            <person name="Fresquez Z.A."/>
            <person name="Rosas U."/>
            <person name="Zhang J."/>
            <person name="Talag J."/>
            <person name="Lee S."/>
            <person name="Kudrna D."/>
            <person name="Powell R.F."/>
            <person name="Leitch I.J."/>
            <person name="Krueger R.R."/>
            <person name="Wing R.A."/>
            <person name="Amiri K.M.A."/>
            <person name="Purugganan M.D."/>
        </authorList>
    </citation>
    <scope>NUCLEOTIDE SEQUENCE [LARGE SCALE GENOMIC DNA]</scope>
    <source>
        <strain evidence="3">cv. Khalas</strain>
    </source>
</reference>
<reference evidence="4 5" key="2">
    <citation type="submission" date="2025-04" db="UniProtKB">
        <authorList>
            <consortium name="RefSeq"/>
        </authorList>
    </citation>
    <scope>IDENTIFICATION</scope>
    <source>
        <tissue evidence="4 5">Young leaves</tissue>
    </source>
</reference>
<feature type="signal peptide" evidence="2">
    <location>
        <begin position="1"/>
        <end position="33"/>
    </location>
</feature>
<dbReference type="InterPro" id="IPR040283">
    <property type="entry name" value="DDB_G0292058-like"/>
</dbReference>
<feature type="chain" id="PRO_5044664172" evidence="2">
    <location>
        <begin position="34"/>
        <end position="563"/>
    </location>
</feature>
<keyword evidence="1" id="KW-0472">Membrane</keyword>